<evidence type="ECO:0000313" key="4">
    <source>
        <dbReference type="EMBL" id="SUZ64088.1"/>
    </source>
</evidence>
<dbReference type="AlphaFoldDB" id="A0A381PCS2"/>
<dbReference type="Gene3D" id="3.40.50.720">
    <property type="entry name" value="NAD(P)-binding Rossmann-like Domain"/>
    <property type="match status" value="1"/>
</dbReference>
<dbReference type="InterPro" id="IPR036291">
    <property type="entry name" value="NAD(P)-bd_dom_sf"/>
</dbReference>
<dbReference type="Pfam" id="PF00106">
    <property type="entry name" value="adh_short"/>
    <property type="match status" value="1"/>
</dbReference>
<reference evidence="4" key="1">
    <citation type="submission" date="2018-05" db="EMBL/GenBank/DDBJ databases">
        <authorList>
            <person name="Lanie J.A."/>
            <person name="Ng W.-L."/>
            <person name="Kazmierczak K.M."/>
            <person name="Andrzejewski T.M."/>
            <person name="Davidsen T.M."/>
            <person name="Wayne K.J."/>
            <person name="Tettelin H."/>
            <person name="Glass J.I."/>
            <person name="Rusch D."/>
            <person name="Podicherti R."/>
            <person name="Tsui H.-C.T."/>
            <person name="Winkler M.E."/>
        </authorList>
    </citation>
    <scope>NUCLEOTIDE SEQUENCE</scope>
</reference>
<feature type="region of interest" description="Disordered" evidence="3">
    <location>
        <begin position="207"/>
        <end position="226"/>
    </location>
</feature>
<dbReference type="SUPFAM" id="SSF51735">
    <property type="entry name" value="NAD(P)-binding Rossmann-fold domains"/>
    <property type="match status" value="1"/>
</dbReference>
<evidence type="ECO:0008006" key="5">
    <source>
        <dbReference type="Google" id="ProtNLM"/>
    </source>
</evidence>
<protein>
    <recommendedName>
        <fullName evidence="5">Short-chain dehydrogenase/reductase SDR</fullName>
    </recommendedName>
</protein>
<proteinExistence type="inferred from homology"/>
<dbReference type="InterPro" id="IPR002347">
    <property type="entry name" value="SDR_fam"/>
</dbReference>
<sequence>VNGDTARQAVFCTGRYAAVMEIKDKVAIVTGGGSGIGEALVERFRAEGARGLVVVDRDGANAERVAQQAGGKAVEMDVTDENAIAHVVAETVDDHGTLDIFVSNAGYVTQGGLETDNAEIQRMWEVHVMSHVYAARAAVPVMVANGGGYLLNTASAAGLLTQLGSMQYAVTKAAAVSLGEFLSITYGERGIRVSMLCPQAVETNILSNSPDRLDQGTGTPGSAAGDGVLTAEQLAETVIECMAEERFLVLPHPEVQTYRERKASDIDRWINGMQRFQARLYADRDLAPADWLLS</sequence>
<evidence type="ECO:0000256" key="3">
    <source>
        <dbReference type="SAM" id="MobiDB-lite"/>
    </source>
</evidence>
<dbReference type="CDD" id="cd05233">
    <property type="entry name" value="SDR_c"/>
    <property type="match status" value="1"/>
</dbReference>
<dbReference type="PRINTS" id="PR00081">
    <property type="entry name" value="GDHRDH"/>
</dbReference>
<name>A0A381PCS2_9ZZZZ</name>
<gene>
    <name evidence="4" type="ORF">METZ01_LOCUS16942</name>
</gene>
<dbReference type="GO" id="GO:0016491">
    <property type="term" value="F:oxidoreductase activity"/>
    <property type="evidence" value="ECO:0007669"/>
    <property type="project" value="UniProtKB-KW"/>
</dbReference>
<dbReference type="PANTHER" id="PTHR43669">
    <property type="entry name" value="5-KETO-D-GLUCONATE 5-REDUCTASE"/>
    <property type="match status" value="1"/>
</dbReference>
<accession>A0A381PCS2</accession>
<organism evidence="4">
    <name type="scientific">marine metagenome</name>
    <dbReference type="NCBI Taxonomy" id="408172"/>
    <lineage>
        <taxon>unclassified sequences</taxon>
        <taxon>metagenomes</taxon>
        <taxon>ecological metagenomes</taxon>
    </lineage>
</organism>
<dbReference type="EMBL" id="UINC01000928">
    <property type="protein sequence ID" value="SUZ64088.1"/>
    <property type="molecule type" value="Genomic_DNA"/>
</dbReference>
<feature type="non-terminal residue" evidence="4">
    <location>
        <position position="1"/>
    </location>
</feature>
<keyword evidence="2" id="KW-0560">Oxidoreductase</keyword>
<dbReference type="PANTHER" id="PTHR43669:SF3">
    <property type="entry name" value="ALCOHOL DEHYDROGENASE, PUTATIVE (AFU_ORTHOLOGUE AFUA_3G03445)-RELATED"/>
    <property type="match status" value="1"/>
</dbReference>
<dbReference type="InterPro" id="IPR020904">
    <property type="entry name" value="Sc_DH/Rdtase_CS"/>
</dbReference>
<comment type="similarity">
    <text evidence="1">Belongs to the short-chain dehydrogenases/reductases (SDR) family.</text>
</comment>
<dbReference type="PROSITE" id="PS00061">
    <property type="entry name" value="ADH_SHORT"/>
    <property type="match status" value="1"/>
</dbReference>
<evidence type="ECO:0000256" key="2">
    <source>
        <dbReference type="ARBA" id="ARBA00023002"/>
    </source>
</evidence>
<evidence type="ECO:0000256" key="1">
    <source>
        <dbReference type="ARBA" id="ARBA00006484"/>
    </source>
</evidence>
<dbReference type="PRINTS" id="PR00080">
    <property type="entry name" value="SDRFAMILY"/>
</dbReference>